<dbReference type="PROSITE" id="PS50056">
    <property type="entry name" value="TYR_PHOSPHATASE_2"/>
    <property type="match status" value="1"/>
</dbReference>
<evidence type="ECO:0000313" key="7">
    <source>
        <dbReference type="EMBL" id="POP50339.1"/>
    </source>
</evidence>
<dbReference type="AlphaFoldDB" id="A0A2P5GUV7"/>
<dbReference type="SUPFAM" id="SSF52799">
    <property type="entry name" value="(Phosphotyrosine protein) phosphatases II"/>
    <property type="match status" value="1"/>
</dbReference>
<dbReference type="InterPro" id="IPR016130">
    <property type="entry name" value="Tyr_Pase_AS"/>
</dbReference>
<feature type="transmembrane region" description="Helical" evidence="3">
    <location>
        <begin position="50"/>
        <end position="72"/>
    </location>
</feature>
<gene>
    <name evidence="7" type="ORF">CHU32_02635</name>
    <name evidence="6" type="ORF">CHU33_12745</name>
</gene>
<keyword evidence="2" id="KW-0904">Protein phosphatase</keyword>
<feature type="domain" description="Tyrosine specific protein phosphatases" evidence="5">
    <location>
        <begin position="345"/>
        <end position="414"/>
    </location>
</feature>
<dbReference type="InterPro" id="IPR020422">
    <property type="entry name" value="TYR_PHOSPHATASE_DUAL_dom"/>
</dbReference>
<dbReference type="CDD" id="cd03386">
    <property type="entry name" value="PAP2_Aur1_like"/>
    <property type="match status" value="1"/>
</dbReference>
<accession>A0A2P5GUV7</accession>
<keyword evidence="3" id="KW-0472">Membrane</keyword>
<feature type="transmembrane region" description="Helical" evidence="3">
    <location>
        <begin position="12"/>
        <end position="30"/>
    </location>
</feature>
<dbReference type="Proteomes" id="UP000247005">
    <property type="component" value="Unassembled WGS sequence"/>
</dbReference>
<organism evidence="7 9">
    <name type="scientific">Superficieibacter electus</name>
    <dbReference type="NCBI Taxonomy" id="2022662"/>
    <lineage>
        <taxon>Bacteria</taxon>
        <taxon>Pseudomonadati</taxon>
        <taxon>Pseudomonadota</taxon>
        <taxon>Gammaproteobacteria</taxon>
        <taxon>Enterobacterales</taxon>
        <taxon>Enterobacteriaceae</taxon>
        <taxon>Superficieibacter</taxon>
    </lineage>
</organism>
<name>A0A2P5GUV7_9ENTR</name>
<feature type="domain" description="Tyrosine-protein phosphatase" evidence="4">
    <location>
        <begin position="288"/>
        <end position="425"/>
    </location>
</feature>
<dbReference type="InterPro" id="IPR000387">
    <property type="entry name" value="Tyr_Pase_dom"/>
</dbReference>
<dbReference type="InterPro" id="IPR029021">
    <property type="entry name" value="Prot-tyrosine_phosphatase-like"/>
</dbReference>
<feature type="transmembrane region" description="Helical" evidence="3">
    <location>
        <begin position="84"/>
        <end position="104"/>
    </location>
</feature>
<evidence type="ECO:0000259" key="4">
    <source>
        <dbReference type="PROSITE" id="PS50054"/>
    </source>
</evidence>
<comment type="caution">
    <text evidence="7">The sequence shown here is derived from an EMBL/GenBank/DDBJ whole genome shotgun (WGS) entry which is preliminary data.</text>
</comment>
<dbReference type="PANTHER" id="PTHR47216">
    <property type="match status" value="1"/>
</dbReference>
<evidence type="ECO:0000256" key="1">
    <source>
        <dbReference type="ARBA" id="ARBA00022801"/>
    </source>
</evidence>
<dbReference type="PROSITE" id="PS00383">
    <property type="entry name" value="TYR_PHOSPHATASE_1"/>
    <property type="match status" value="1"/>
</dbReference>
<evidence type="ECO:0000313" key="8">
    <source>
        <dbReference type="Proteomes" id="UP000237073"/>
    </source>
</evidence>
<keyword evidence="3" id="KW-1133">Transmembrane helix</keyword>
<evidence type="ECO:0000313" key="6">
    <source>
        <dbReference type="EMBL" id="POP44321.1"/>
    </source>
</evidence>
<feature type="transmembrane region" description="Helical" evidence="3">
    <location>
        <begin position="180"/>
        <end position="198"/>
    </location>
</feature>
<keyword evidence="1" id="KW-0378">Hydrolase</keyword>
<reference evidence="8 9" key="1">
    <citation type="submission" date="2018-01" db="EMBL/GenBank/DDBJ databases">
        <title>Superficieibacter electus gen. nov., sp. nov., an extended-spectrum beta-lactamase possessing member of the Enterobacteriaceae family, isolated from intensive care unit surfaces.</title>
        <authorList>
            <person name="Potter R.F."/>
            <person name="D'Souza A.W."/>
        </authorList>
    </citation>
    <scope>NUCLEOTIDE SEQUENCE [LARGE SCALE GENOMIC DNA]</scope>
    <source>
        <strain evidence="7 9">BP-1</strain>
        <strain evidence="6 8">BP-2</strain>
    </source>
</reference>
<keyword evidence="8" id="KW-1185">Reference proteome</keyword>
<evidence type="ECO:0000256" key="3">
    <source>
        <dbReference type="SAM" id="Phobius"/>
    </source>
</evidence>
<dbReference type="Pfam" id="PF00782">
    <property type="entry name" value="DSPc"/>
    <property type="match status" value="1"/>
</dbReference>
<feature type="transmembrane region" description="Helical" evidence="3">
    <location>
        <begin position="219"/>
        <end position="249"/>
    </location>
</feature>
<dbReference type="EMBL" id="PQGD01000002">
    <property type="protein sequence ID" value="POP50339.1"/>
    <property type="molecule type" value="Genomic_DNA"/>
</dbReference>
<dbReference type="OrthoDB" id="256494at2"/>
<evidence type="ECO:0000256" key="2">
    <source>
        <dbReference type="ARBA" id="ARBA00022912"/>
    </source>
</evidence>
<proteinExistence type="predicted"/>
<dbReference type="SMART" id="SM00195">
    <property type="entry name" value="DSPc"/>
    <property type="match status" value="1"/>
</dbReference>
<dbReference type="Gene3D" id="3.90.190.10">
    <property type="entry name" value="Protein tyrosine phosphatase superfamily"/>
    <property type="match status" value="1"/>
</dbReference>
<dbReference type="PANTHER" id="PTHR47216:SF4">
    <property type="entry name" value="OS01G0859400 PROTEIN"/>
    <property type="match status" value="1"/>
</dbReference>
<evidence type="ECO:0000313" key="9">
    <source>
        <dbReference type="Proteomes" id="UP000247005"/>
    </source>
</evidence>
<dbReference type="Proteomes" id="UP000237073">
    <property type="component" value="Unassembled WGS sequence"/>
</dbReference>
<dbReference type="GO" id="GO:0004721">
    <property type="term" value="F:phosphoprotein phosphatase activity"/>
    <property type="evidence" value="ECO:0007669"/>
    <property type="project" value="UniProtKB-KW"/>
</dbReference>
<dbReference type="PROSITE" id="PS50054">
    <property type="entry name" value="TYR_PHOSPHATASE_DUAL"/>
    <property type="match status" value="1"/>
</dbReference>
<sequence>MIRMERRIVLQGIGWIILLGPFFFLTYGQVNLYTASRNDVESIVFGWERHIPFIPLSIIPYWSLDLLYGLSLLCCRTLSEQRRLACRLLLASALACLGFLLYPLRFTFTRPHVEGAAGWLFSQLEQFDLPFNQSPSLHIILCWVIWWHFHQRLTGVWQKVSDGWFLLIAVSVVTTWQHHVIDVITGLAVGMLISWLIPDRGNWRLRRPDSGRKKLALRYFAGAMLCLTTPCLSWGAISLLMVTLAYMAFGAPAMQKDAKGRIAPAAYWLLLPWRVGTHLSALWFTRNVPTVAPVTDGIFLGSYPRQPTTQQAVLDLTCEFPRAASTAHQFYYCVPMLDLVVPEDVQLTLAVDQLARLRAEHGTVLVHCALGLSRSALVVAAWMLRTGQARTAEEAVAAIRACRPQIVIKPGQLEVLQQWQKTAII</sequence>
<dbReference type="EMBL" id="PQGE01000010">
    <property type="protein sequence ID" value="POP44321.1"/>
    <property type="molecule type" value="Genomic_DNA"/>
</dbReference>
<evidence type="ECO:0000259" key="5">
    <source>
        <dbReference type="PROSITE" id="PS50056"/>
    </source>
</evidence>
<dbReference type="CDD" id="cd14527">
    <property type="entry name" value="DSP_bac"/>
    <property type="match status" value="1"/>
</dbReference>
<dbReference type="RefSeq" id="WP_103676457.1">
    <property type="nucleotide sequence ID" value="NZ_PQGD01000002.1"/>
</dbReference>
<keyword evidence="3" id="KW-0812">Transmembrane</keyword>
<dbReference type="InterPro" id="IPR000340">
    <property type="entry name" value="Dual-sp_phosphatase_cat-dom"/>
</dbReference>
<protein>
    <submittedName>
        <fullName evidence="7">Uncharacterized protein</fullName>
    </submittedName>
</protein>